<dbReference type="OMA" id="TYMRRWL"/>
<dbReference type="OrthoDB" id="8595329at2"/>
<name>A0A132HR16_9BURK</name>
<accession>A0A132HR16</accession>
<organism evidence="1 2">
    <name type="scientific">Cupriavidus metallidurans</name>
    <dbReference type="NCBI Taxonomy" id="119219"/>
    <lineage>
        <taxon>Bacteria</taxon>
        <taxon>Pseudomonadati</taxon>
        <taxon>Pseudomonadota</taxon>
        <taxon>Betaproteobacteria</taxon>
        <taxon>Burkholderiales</taxon>
        <taxon>Burkholderiaceae</taxon>
        <taxon>Cupriavidus</taxon>
    </lineage>
</organism>
<evidence type="ECO:0000313" key="2">
    <source>
        <dbReference type="Proteomes" id="UP000253772"/>
    </source>
</evidence>
<sequence length="118" mass="13630">MVTALARPEQTMQELAFRTLLYRYFFFDWLFKDASRGDLRERSAAWRFNQAHAHWLLTYLRRWVWCGALFCLLGGSIELMLSAPVLSAFFYVPGVLSVPINVVICVLWVGLKTLPGPM</sequence>
<proteinExistence type="predicted"/>
<gene>
    <name evidence="1" type="ORF">DDF84_021725</name>
</gene>
<dbReference type="Proteomes" id="UP000253772">
    <property type="component" value="Chromosome c2"/>
</dbReference>
<reference evidence="1 2" key="1">
    <citation type="submission" date="2019-03" db="EMBL/GenBank/DDBJ databases">
        <title>Comparative insights into the high quality Complete genome sequence of highly metal resistant Cupriavidus metallidurans strain BS1 isolated from a gold-copper mine.</title>
        <authorList>
            <person name="Mazhar H.S."/>
            <person name="Rensing C."/>
        </authorList>
    </citation>
    <scope>NUCLEOTIDE SEQUENCE [LARGE SCALE GENOMIC DNA]</scope>
    <source>
        <strain evidence="1 2">BS1</strain>
    </source>
</reference>
<dbReference type="AlphaFoldDB" id="A0A132HR16"/>
<protein>
    <submittedName>
        <fullName evidence="1">Uncharacterized protein</fullName>
    </submittedName>
</protein>
<evidence type="ECO:0000313" key="1">
    <source>
        <dbReference type="EMBL" id="QBP12365.1"/>
    </source>
</evidence>
<dbReference type="EMBL" id="CP037901">
    <property type="protein sequence ID" value="QBP12365.1"/>
    <property type="molecule type" value="Genomic_DNA"/>
</dbReference>